<evidence type="ECO:0000313" key="2">
    <source>
        <dbReference type="EMBL" id="KAB1155835.1"/>
    </source>
</evidence>
<protein>
    <submittedName>
        <fullName evidence="2">Glycosyltransferase family 4 protein</fullName>
    </submittedName>
</protein>
<dbReference type="SUPFAM" id="SSF53756">
    <property type="entry name" value="UDP-Glycosyltransferase/glycogen phosphorylase"/>
    <property type="match status" value="1"/>
</dbReference>
<dbReference type="InterPro" id="IPR001296">
    <property type="entry name" value="Glyco_trans_1"/>
</dbReference>
<keyword evidence="2" id="KW-0808">Transferase</keyword>
<evidence type="ECO:0000313" key="3">
    <source>
        <dbReference type="Proteomes" id="UP000490922"/>
    </source>
</evidence>
<accession>A0A7J5AE71</accession>
<dbReference type="Gene3D" id="3.40.50.2000">
    <property type="entry name" value="Glycogen Phosphorylase B"/>
    <property type="match status" value="2"/>
</dbReference>
<dbReference type="Proteomes" id="UP000490922">
    <property type="component" value="Unassembled WGS sequence"/>
</dbReference>
<feature type="domain" description="Glycosyl transferase family 1" evidence="1">
    <location>
        <begin position="191"/>
        <end position="354"/>
    </location>
</feature>
<dbReference type="GO" id="GO:0016757">
    <property type="term" value="F:glycosyltransferase activity"/>
    <property type="evidence" value="ECO:0007669"/>
    <property type="project" value="InterPro"/>
</dbReference>
<evidence type="ECO:0000259" key="1">
    <source>
        <dbReference type="Pfam" id="PF00534"/>
    </source>
</evidence>
<keyword evidence="3" id="KW-1185">Reference proteome</keyword>
<dbReference type="Pfam" id="PF00534">
    <property type="entry name" value="Glycos_transf_1"/>
    <property type="match status" value="1"/>
</dbReference>
<comment type="caution">
    <text evidence="2">The sequence shown here is derived from an EMBL/GenBank/DDBJ whole genome shotgun (WGS) entry which is preliminary data.</text>
</comment>
<name>A0A7J5AE71_9FLAO</name>
<proteinExistence type="predicted"/>
<dbReference type="OrthoDB" id="9811239at2"/>
<dbReference type="AlphaFoldDB" id="A0A7J5AE71"/>
<dbReference type="CDD" id="cd03801">
    <property type="entry name" value="GT4_PimA-like"/>
    <property type="match status" value="1"/>
</dbReference>
<gene>
    <name evidence="2" type="ORF">F6464_09940</name>
</gene>
<dbReference type="PANTHER" id="PTHR12526">
    <property type="entry name" value="GLYCOSYLTRANSFERASE"/>
    <property type="match status" value="1"/>
</dbReference>
<dbReference type="EMBL" id="WAEM01000004">
    <property type="protein sequence ID" value="KAB1155835.1"/>
    <property type="molecule type" value="Genomic_DNA"/>
</dbReference>
<reference evidence="2 3" key="1">
    <citation type="submission" date="2019-09" db="EMBL/GenBank/DDBJ databases">
        <title>Flavobacterium sp. nov., isolated from glacier ice.</title>
        <authorList>
            <person name="Liu Q."/>
        </authorList>
    </citation>
    <scope>NUCLEOTIDE SEQUENCE [LARGE SCALE GENOMIC DNA]</scope>
    <source>
        <strain evidence="2 3">NBRC 112527</strain>
    </source>
</reference>
<organism evidence="2 3">
    <name type="scientific">Flavobacterium luteum</name>
    <dbReference type="NCBI Taxonomy" id="2026654"/>
    <lineage>
        <taxon>Bacteria</taxon>
        <taxon>Pseudomonadati</taxon>
        <taxon>Bacteroidota</taxon>
        <taxon>Flavobacteriia</taxon>
        <taxon>Flavobacteriales</taxon>
        <taxon>Flavobacteriaceae</taxon>
        <taxon>Flavobacterium</taxon>
    </lineage>
</organism>
<dbReference type="RefSeq" id="WP_151107654.1">
    <property type="nucleotide sequence ID" value="NZ_WAEM01000004.1"/>
</dbReference>
<sequence length="379" mass="43177">MRILLVIDSFFTGGAEFSTLELFSYLKDMGEEILICKTKEMHPEYNPESFGLDSKLIKTLPQKGFWEKRKALQQIILDFNPDCIHSVLFNSNLLVRSIRVLDNSFVHLESLVNHTYSDNRLNEPGVTKYKLEFYRFLDIITSSFGTNHFHPNGYSVAEHYQKKLGISAKKMTVVHRGRKGENYEVASLSKSDFGIAENQLVLINVARQEYQKGQDVLFDAISLLQKNIVDKIHLLVVGREGKATLSLQKQVQEKGISSYVSFLGHRTDIPALLNMSDIFVFPSRFEGLPGVLIEAEAASLPIICTHLSMMLEVVKANENALTFEINNASQLASAIEKLVTKVDLRTCFSKKSKEIFKENFQIESVHQKMYDLYQKLTHK</sequence>